<reference evidence="3" key="2">
    <citation type="submission" date="2013-10" db="EMBL/GenBank/DDBJ databases">
        <authorList>
            <person name="Aslett M."/>
        </authorList>
    </citation>
    <scope>NUCLEOTIDE SEQUENCE [LARGE SCALE GENOMIC DNA]</scope>
    <source>
        <strain evidence="3">Weybridge</strain>
    </source>
</reference>
<dbReference type="VEuPathDB" id="ToxoDB:EMWEY_00035280"/>
<feature type="region of interest" description="Disordered" evidence="1">
    <location>
        <begin position="122"/>
        <end position="217"/>
    </location>
</feature>
<keyword evidence="2" id="KW-0472">Membrane</keyword>
<evidence type="ECO:0000313" key="4">
    <source>
        <dbReference type="Proteomes" id="UP000030763"/>
    </source>
</evidence>
<accession>U6MEE3</accession>
<dbReference type="RefSeq" id="XP_013337484.1">
    <property type="nucleotide sequence ID" value="XM_013482030.1"/>
</dbReference>
<gene>
    <name evidence="3" type="ORF">EMWEY_00035280</name>
</gene>
<feature type="region of interest" description="Disordered" evidence="1">
    <location>
        <begin position="793"/>
        <end position="869"/>
    </location>
</feature>
<feature type="compositionally biased region" description="Basic and acidic residues" evidence="1">
    <location>
        <begin position="122"/>
        <end position="145"/>
    </location>
</feature>
<protein>
    <submittedName>
        <fullName evidence="3">Uncharacterized protein</fullName>
    </submittedName>
</protein>
<dbReference type="AlphaFoldDB" id="U6MEE3"/>
<name>U6MEE3_EIMMA</name>
<reference evidence="3" key="1">
    <citation type="submission" date="2013-10" db="EMBL/GenBank/DDBJ databases">
        <title>Genomic analysis of the causative agents of coccidiosis in chickens.</title>
        <authorList>
            <person name="Reid A.J."/>
            <person name="Blake D."/>
            <person name="Billington K."/>
            <person name="Browne H."/>
            <person name="Dunn M."/>
            <person name="Hung S."/>
            <person name="Kawahara F."/>
            <person name="Miranda-Saavedra D."/>
            <person name="Mourier T."/>
            <person name="Nagra H."/>
            <person name="Otto T.D."/>
            <person name="Rawlings N."/>
            <person name="Sanchez A."/>
            <person name="Sanders M."/>
            <person name="Subramaniam C."/>
            <person name="Tay Y."/>
            <person name="Dear P."/>
            <person name="Doerig C."/>
            <person name="Gruber A."/>
            <person name="Parkinson J."/>
            <person name="Shirley M."/>
            <person name="Wan K.L."/>
            <person name="Berriman M."/>
            <person name="Tomley F."/>
            <person name="Pain A."/>
        </authorList>
    </citation>
    <scope>NUCLEOTIDE SEQUENCE [LARGE SCALE GENOMIC DNA]</scope>
    <source>
        <strain evidence="3">Weybridge</strain>
    </source>
</reference>
<sequence>MDDYRHQMQLPCGRLLARGSGSSAASQHLDLFDKGFEMEKAHDVSSPEADAATAATTAVQDPGGGGEALQQVLNPGLGPVNVEWISGSWKKAGWNAVGPAAAVLLLAVFVATRIFAARGRKSNFDEPSKAGREKKPTQEPSREEEQQQEGEEGQEEGKTEKEGDPEKREREEEKEREMENAGAEKTEEERETERKEGTTQGNEGRENEEGTREIQQDGGTEFGDAQVALLQRIQLCISPATSLAASLNKTASSVLLGKLKKHLATAVEYQSAAVAGEPEAVATLAAANKGAALTIADFQLMAKDVVSEDARAAVACPEAEDIANAGYASTFQRHTGVSHFLELAWYRAVGVCSNSIRFLRSDGERIREEMNNVSSQSMGMVLPSAVHLSAARVAVESIRRCVKGQETAIEAAKQLQQVSLKLVKNNLLVELEFRATALAAQEHAASLMLQVAHWWGKMRTMLPEEAELLGKWDQGYKSAQEALSAAQQQLQLLKGETNVPDTKRTADTARMACERAATLFRDMFNGLPQLLPKEEHVSTMKLWKAVRHMKDIVSIARKMYGLPTAFKTIAEAGAATAQQVLEVGHNVQMQLSGLKELPWVPQSLLENVEKRLKTLLMEAKVRSLAVQEHVTKLKESPMDDPSFDFREKEISALTKLCKAVWELNAEVEMLGLLRGVVANAEHTKETALDMIAGDTILQSAESQRARGLKEQLEQAVTTAGESENLSDVVQAVGEYVSASEKLMQLAWMSKITSLLKDDPEATKELQATKAAQGKLQSATAEVVAQDGKLEQEKVPFQATATTASNQEEDFGRRTAAETELEEGQQEEGHEEGEDSDDQTGYETAPETGADEESESEGEYNDALELSGSS</sequence>
<dbReference type="EMBL" id="HG721937">
    <property type="protein sequence ID" value="CDJ60834.1"/>
    <property type="molecule type" value="Genomic_DNA"/>
</dbReference>
<proteinExistence type="predicted"/>
<keyword evidence="4" id="KW-1185">Reference proteome</keyword>
<evidence type="ECO:0000256" key="1">
    <source>
        <dbReference type="SAM" id="MobiDB-lite"/>
    </source>
</evidence>
<keyword evidence="2" id="KW-0812">Transmembrane</keyword>
<feature type="compositionally biased region" description="Basic and acidic residues" evidence="1">
    <location>
        <begin position="155"/>
        <end position="215"/>
    </location>
</feature>
<evidence type="ECO:0000313" key="3">
    <source>
        <dbReference type="EMBL" id="CDJ60834.1"/>
    </source>
</evidence>
<dbReference type="GeneID" id="25337514"/>
<dbReference type="Proteomes" id="UP000030763">
    <property type="component" value="Unassembled WGS sequence"/>
</dbReference>
<feature type="compositionally biased region" description="Acidic residues" evidence="1">
    <location>
        <begin position="848"/>
        <end position="861"/>
    </location>
</feature>
<organism evidence="3 4">
    <name type="scientific">Eimeria maxima</name>
    <name type="common">Coccidian parasite</name>
    <dbReference type="NCBI Taxonomy" id="5804"/>
    <lineage>
        <taxon>Eukaryota</taxon>
        <taxon>Sar</taxon>
        <taxon>Alveolata</taxon>
        <taxon>Apicomplexa</taxon>
        <taxon>Conoidasida</taxon>
        <taxon>Coccidia</taxon>
        <taxon>Eucoccidiorida</taxon>
        <taxon>Eimeriorina</taxon>
        <taxon>Eimeriidae</taxon>
        <taxon>Eimeria</taxon>
    </lineage>
</organism>
<evidence type="ECO:0000256" key="2">
    <source>
        <dbReference type="SAM" id="Phobius"/>
    </source>
</evidence>
<feature type="transmembrane region" description="Helical" evidence="2">
    <location>
        <begin position="96"/>
        <end position="116"/>
    </location>
</feature>
<keyword evidence="2" id="KW-1133">Transmembrane helix</keyword>
<feature type="compositionally biased region" description="Acidic residues" evidence="1">
    <location>
        <begin position="818"/>
        <end position="839"/>
    </location>
</feature>